<keyword evidence="2" id="KW-1015">Disulfide bond</keyword>
<evidence type="ECO:0000313" key="6">
    <source>
        <dbReference type="Ensembl" id="ENSEEEP00000040237.2"/>
    </source>
</evidence>
<dbReference type="InterPro" id="IPR013098">
    <property type="entry name" value="Ig_I-set"/>
</dbReference>
<dbReference type="PANTHER" id="PTHR44337:SF20">
    <property type="entry name" value="CARCINOEMBRYONIC ANTIGEN-RELATED CELL ADHESION MOLECULE 5-RELATED"/>
    <property type="match status" value="1"/>
</dbReference>
<evidence type="ECO:0000259" key="5">
    <source>
        <dbReference type="PROSITE" id="PS50835"/>
    </source>
</evidence>
<dbReference type="InterPro" id="IPR013783">
    <property type="entry name" value="Ig-like_fold"/>
</dbReference>
<accession>A0A4W4GRN1</accession>
<dbReference type="FunFam" id="2.60.40.10:FF:000266">
    <property type="entry name" value="Sidekick cell adhesion molecule 2"/>
    <property type="match status" value="1"/>
</dbReference>
<reference evidence="6" key="3">
    <citation type="submission" date="2020-05" db="EMBL/GenBank/DDBJ databases">
        <title>Electrophorus electricus (electric eel) genome, fEleEle1, primary haplotype.</title>
        <authorList>
            <person name="Myers G."/>
            <person name="Meyer A."/>
            <person name="Fedrigo O."/>
            <person name="Formenti G."/>
            <person name="Rhie A."/>
            <person name="Tracey A."/>
            <person name="Sims Y."/>
            <person name="Jarvis E.D."/>
        </authorList>
    </citation>
    <scope>NUCLEOTIDE SEQUENCE [LARGE SCALE GENOMIC DNA]</scope>
</reference>
<dbReference type="Pfam" id="PF07679">
    <property type="entry name" value="I-set"/>
    <property type="match status" value="1"/>
</dbReference>
<name>A0A4W4GRN1_ELEEL</name>
<evidence type="ECO:0000313" key="7">
    <source>
        <dbReference type="Proteomes" id="UP000314983"/>
    </source>
</evidence>
<evidence type="ECO:0000256" key="1">
    <source>
        <dbReference type="ARBA" id="ARBA00022729"/>
    </source>
</evidence>
<dbReference type="InterPro" id="IPR052598">
    <property type="entry name" value="IgSF_CEA-related"/>
</dbReference>
<dbReference type="PROSITE" id="PS50835">
    <property type="entry name" value="IG_LIKE"/>
    <property type="match status" value="1"/>
</dbReference>
<dbReference type="AlphaFoldDB" id="A0A4W4GRN1"/>
<keyword evidence="3" id="KW-0325">Glycoprotein</keyword>
<dbReference type="Gene3D" id="2.60.40.10">
    <property type="entry name" value="Immunoglobulins"/>
    <property type="match status" value="2"/>
</dbReference>
<dbReference type="GeneTree" id="ENSGT00940000155761"/>
<dbReference type="SUPFAM" id="SSF48726">
    <property type="entry name" value="Immunoglobulin"/>
    <property type="match status" value="2"/>
</dbReference>
<dbReference type="SMART" id="SM00408">
    <property type="entry name" value="IGc2"/>
    <property type="match status" value="2"/>
</dbReference>
<reference evidence="6" key="4">
    <citation type="submission" date="2025-08" db="UniProtKB">
        <authorList>
            <consortium name="Ensembl"/>
        </authorList>
    </citation>
    <scope>IDENTIFICATION</scope>
</reference>
<dbReference type="PANTHER" id="PTHR44337">
    <property type="entry name" value="CARCINOEMBRYONIC ANTIGEN-RELATED CELL ADHESION MOLECULE 8"/>
    <property type="match status" value="1"/>
</dbReference>
<dbReference type="InterPro" id="IPR036179">
    <property type="entry name" value="Ig-like_dom_sf"/>
</dbReference>
<dbReference type="Proteomes" id="UP000314983">
    <property type="component" value="Chromosome 1"/>
</dbReference>
<organism evidence="6 7">
    <name type="scientific">Electrophorus electricus</name>
    <name type="common">Electric eel</name>
    <name type="synonym">Gymnotus electricus</name>
    <dbReference type="NCBI Taxonomy" id="8005"/>
    <lineage>
        <taxon>Eukaryota</taxon>
        <taxon>Metazoa</taxon>
        <taxon>Chordata</taxon>
        <taxon>Craniata</taxon>
        <taxon>Vertebrata</taxon>
        <taxon>Euteleostomi</taxon>
        <taxon>Actinopterygii</taxon>
        <taxon>Neopterygii</taxon>
        <taxon>Teleostei</taxon>
        <taxon>Ostariophysi</taxon>
        <taxon>Gymnotiformes</taxon>
        <taxon>Gymnotoidei</taxon>
        <taxon>Gymnotidae</taxon>
        <taxon>Electrophorus</taxon>
    </lineage>
</organism>
<reference evidence="7" key="2">
    <citation type="journal article" date="2017" name="Sci. Adv.">
        <title>A tail of two voltages: Proteomic comparison of the three electric organs of the electric eel.</title>
        <authorList>
            <person name="Traeger L.L."/>
            <person name="Sabat G."/>
            <person name="Barrett-Wilt G.A."/>
            <person name="Wells G.B."/>
            <person name="Sussman M.R."/>
        </authorList>
    </citation>
    <scope>NUCLEOTIDE SEQUENCE [LARGE SCALE GENOMIC DNA]</scope>
</reference>
<dbReference type="Ensembl" id="ENSEEET00000040701.2">
    <property type="protein sequence ID" value="ENSEEEP00000040237.2"/>
    <property type="gene ID" value="ENSEEEG00000019073.2"/>
</dbReference>
<gene>
    <name evidence="6" type="primary">sdk2a</name>
</gene>
<evidence type="ECO:0000256" key="2">
    <source>
        <dbReference type="ARBA" id="ARBA00023157"/>
    </source>
</evidence>
<dbReference type="InterPro" id="IPR003598">
    <property type="entry name" value="Ig_sub2"/>
</dbReference>
<dbReference type="SMART" id="SM00409">
    <property type="entry name" value="IG"/>
    <property type="match status" value="2"/>
</dbReference>
<evidence type="ECO:0000256" key="4">
    <source>
        <dbReference type="ARBA" id="ARBA00023319"/>
    </source>
</evidence>
<protein>
    <recommendedName>
        <fullName evidence="5">Ig-like domain-containing protein</fullName>
    </recommendedName>
</protein>
<keyword evidence="7" id="KW-1185">Reference proteome</keyword>
<evidence type="ECO:0000256" key="3">
    <source>
        <dbReference type="ARBA" id="ARBA00023180"/>
    </source>
</evidence>
<keyword evidence="1" id="KW-0732">Signal</keyword>
<proteinExistence type="predicted"/>
<dbReference type="CDD" id="cd00096">
    <property type="entry name" value="Ig"/>
    <property type="match status" value="2"/>
</dbReference>
<dbReference type="InterPro" id="IPR003599">
    <property type="entry name" value="Ig_sub"/>
</dbReference>
<reference evidence="6" key="5">
    <citation type="submission" date="2025-09" db="UniProtKB">
        <authorList>
            <consortium name="Ensembl"/>
        </authorList>
    </citation>
    <scope>IDENTIFICATION</scope>
</reference>
<keyword evidence="4" id="KW-0393">Immunoglobulin domain</keyword>
<dbReference type="FunFam" id="2.60.40.10:FF:000359">
    <property type="entry name" value="Sidekick cell adhesion molecule 2"/>
    <property type="match status" value="1"/>
</dbReference>
<sequence length="193" mass="21872">MEPVATQVHLEGNRLVLTCMAEGSWPLEFKWLYNGTELTRFSLEYRYLIPSLDRVHAGFYRCIVRNRVGALMQRSTRVQVAYMEDFAEGERSQVVSQGEAALVLPPHIPSFPRPQITWFRDGRKIPPSSRIALTLDNTLVILSTVAPDAGRYYAQAVNDKNGENKTSQPQCTHTMIDTHLFPYSLPSKFSGKP</sequence>
<dbReference type="Pfam" id="PF13927">
    <property type="entry name" value="Ig_3"/>
    <property type="match status" value="1"/>
</dbReference>
<dbReference type="InterPro" id="IPR007110">
    <property type="entry name" value="Ig-like_dom"/>
</dbReference>
<reference evidence="7" key="1">
    <citation type="journal article" date="2014" name="Science">
        <title>Nonhuman genetics. Genomic basis for the convergent evolution of electric organs.</title>
        <authorList>
            <person name="Gallant J.R."/>
            <person name="Traeger L.L."/>
            <person name="Volkening J.D."/>
            <person name="Moffett H."/>
            <person name="Chen P.H."/>
            <person name="Novina C.D."/>
            <person name="Phillips G.N.Jr."/>
            <person name="Anand R."/>
            <person name="Wells G.B."/>
            <person name="Pinch M."/>
            <person name="Guth R."/>
            <person name="Unguez G.A."/>
            <person name="Albert J.S."/>
            <person name="Zakon H.H."/>
            <person name="Samanta M.P."/>
            <person name="Sussman M.R."/>
        </authorList>
    </citation>
    <scope>NUCLEOTIDE SEQUENCE [LARGE SCALE GENOMIC DNA]</scope>
</reference>
<feature type="domain" description="Ig-like" evidence="5">
    <location>
        <begin position="1"/>
        <end position="79"/>
    </location>
</feature>